<dbReference type="Gene3D" id="3.70.10.10">
    <property type="match status" value="1"/>
</dbReference>
<dbReference type="Pfam" id="PF02144">
    <property type="entry name" value="Rad1"/>
    <property type="match status" value="1"/>
</dbReference>
<dbReference type="Proteomes" id="UP000006753">
    <property type="component" value="Unassembled WGS sequence"/>
</dbReference>
<organism evidence="12 13">
    <name type="scientific">Marssonina brunnea f. sp. multigermtubi (strain MB_m1)</name>
    <name type="common">Marssonina leaf spot fungus</name>
    <dbReference type="NCBI Taxonomy" id="1072389"/>
    <lineage>
        <taxon>Eukaryota</taxon>
        <taxon>Fungi</taxon>
        <taxon>Dikarya</taxon>
        <taxon>Ascomycota</taxon>
        <taxon>Pezizomycotina</taxon>
        <taxon>Leotiomycetes</taxon>
        <taxon>Helotiales</taxon>
        <taxon>Drepanopezizaceae</taxon>
        <taxon>Drepanopeziza</taxon>
    </lineage>
</organism>
<dbReference type="InterPro" id="IPR003011">
    <property type="entry name" value="Cell_cycle_checkpoint_Rad1"/>
</dbReference>
<dbReference type="SUPFAM" id="SSF55979">
    <property type="entry name" value="DNA clamp"/>
    <property type="match status" value="1"/>
</dbReference>
<keyword evidence="9" id="KW-0234">DNA repair</keyword>
<keyword evidence="7" id="KW-1133">Transmembrane helix</keyword>
<evidence type="ECO:0000256" key="11">
    <source>
        <dbReference type="SAM" id="MobiDB-lite"/>
    </source>
</evidence>
<dbReference type="PRINTS" id="PR01245">
    <property type="entry name" value="RAD1REC1"/>
</dbReference>
<protein>
    <submittedName>
        <fullName evidence="12">Repair protein Rad1/Rec1/Rad17</fullName>
    </submittedName>
</protein>
<proteinExistence type="inferred from homology"/>
<evidence type="ECO:0000256" key="5">
    <source>
        <dbReference type="ARBA" id="ARBA00022692"/>
    </source>
</evidence>
<dbReference type="OMA" id="IKTTCEL"/>
<dbReference type="PANTHER" id="PTHR10870">
    <property type="entry name" value="CELL CYCLE CHECKPOINT PROTEIN RAD1"/>
    <property type="match status" value="1"/>
</dbReference>
<sequence length="466" mass="51017">MESSLHKVWESAAGNPFAPTIDKENHFTVGFSLLSLGLLLCGYFGLNRSVLNIPLVGIPASLAIARLCMRIEALDPPRISFLRINRVHKLLSNRSRGDQHTSDLVTLPTTSPNLQLPPENMSTQGEPNVGPPIFKSVSSSARQLFQLLNCIRFAPKAQVEISPEGIHFAVDESRVMQGVVFLDKALFTSFNCSLPKPGPDDADADADAEAETPDNPTFQVSLAALLETLQIFGAADPNTARFLKSDNDGYSSNIRPGRPNAFSNQALGMAGVCRLSYAGIGSPFSIVLEESGVTTTCNLNTYEPENPEEIPFQLDAMQVKIIMQSRWLFDAVSELNATSPTRLDITAYPSAPYLSLSAVGPLGSATVEFAKGRELLETFTVSEKWTQSYKFEMIKSAAEVMRLASKVSFRGDEQGVLSLQFMVEVESGGISFVDFRFVPFIRGEEDEGDEDEESENDEYADDEDML</sequence>
<dbReference type="InParanoid" id="K1W5C6"/>
<evidence type="ECO:0000256" key="6">
    <source>
        <dbReference type="ARBA" id="ARBA00022763"/>
    </source>
</evidence>
<dbReference type="EMBL" id="JH921464">
    <property type="protein sequence ID" value="EKD12105.1"/>
    <property type="molecule type" value="Genomic_DNA"/>
</dbReference>
<comment type="similarity">
    <text evidence="3">Belongs to the OST5 family.</text>
</comment>
<keyword evidence="10" id="KW-0539">Nucleus</keyword>
<evidence type="ECO:0000256" key="9">
    <source>
        <dbReference type="ARBA" id="ARBA00023204"/>
    </source>
</evidence>
<evidence type="ECO:0000256" key="2">
    <source>
        <dbReference type="ARBA" id="ARBA00004141"/>
    </source>
</evidence>
<dbReference type="KEGG" id="mbe:MBM_09742"/>
<dbReference type="PANTHER" id="PTHR10870:SF0">
    <property type="entry name" value="CELL CYCLE CHECKPOINT PROTEIN RAD1"/>
    <property type="match status" value="1"/>
</dbReference>
<dbReference type="CDD" id="cd00577">
    <property type="entry name" value="PCNA"/>
    <property type="match status" value="1"/>
</dbReference>
<evidence type="ECO:0000256" key="3">
    <source>
        <dbReference type="ARBA" id="ARBA00009825"/>
    </source>
</evidence>
<dbReference type="InterPro" id="IPR046938">
    <property type="entry name" value="DNA_clamp_sf"/>
</dbReference>
<evidence type="ECO:0000256" key="7">
    <source>
        <dbReference type="ARBA" id="ARBA00022989"/>
    </source>
</evidence>
<evidence type="ECO:0000256" key="1">
    <source>
        <dbReference type="ARBA" id="ARBA00004123"/>
    </source>
</evidence>
<dbReference type="Pfam" id="PF05251">
    <property type="entry name" value="Ost5"/>
    <property type="match status" value="1"/>
</dbReference>
<keyword evidence="5" id="KW-0812">Transmembrane</keyword>
<dbReference type="OrthoDB" id="337581at2759"/>
<accession>K1W5C6</accession>
<dbReference type="InterPro" id="IPR007915">
    <property type="entry name" value="TMEM258/Ost5"/>
</dbReference>
<feature type="region of interest" description="Disordered" evidence="11">
    <location>
        <begin position="444"/>
        <end position="466"/>
    </location>
</feature>
<dbReference type="eggNOG" id="KOG3194">
    <property type="taxonomic scope" value="Eukaryota"/>
</dbReference>
<gene>
    <name evidence="12" type="ORF">MBM_09742</name>
</gene>
<dbReference type="InterPro" id="IPR003021">
    <property type="entry name" value="Rad1_Rec1_Rad17"/>
</dbReference>
<name>K1W5C6_MARBU</name>
<keyword evidence="6" id="KW-0227">DNA damage</keyword>
<evidence type="ECO:0000256" key="10">
    <source>
        <dbReference type="ARBA" id="ARBA00023242"/>
    </source>
</evidence>
<dbReference type="AlphaFoldDB" id="K1W5C6"/>
<dbReference type="FunFam" id="3.70.10.10:FF:000014">
    <property type="entry name" value="DNA repair protein Rad1, putative"/>
    <property type="match status" value="1"/>
</dbReference>
<comment type="similarity">
    <text evidence="4">Belongs to the rad1 family.</text>
</comment>
<dbReference type="GO" id="GO:0030896">
    <property type="term" value="C:checkpoint clamp complex"/>
    <property type="evidence" value="ECO:0007669"/>
    <property type="project" value="TreeGrafter"/>
</dbReference>
<dbReference type="PRINTS" id="PR01246">
    <property type="entry name" value="RAD1REPAIR"/>
</dbReference>
<evidence type="ECO:0000313" key="13">
    <source>
        <dbReference type="Proteomes" id="UP000006753"/>
    </source>
</evidence>
<keyword evidence="8" id="KW-0472">Membrane</keyword>
<dbReference type="GO" id="GO:0006281">
    <property type="term" value="P:DNA repair"/>
    <property type="evidence" value="ECO:0007669"/>
    <property type="project" value="UniProtKB-KW"/>
</dbReference>
<dbReference type="HOGENOM" id="CLU_035332_0_0_1"/>
<reference evidence="12 13" key="1">
    <citation type="journal article" date="2012" name="BMC Genomics">
        <title>Sequencing the genome of Marssonina brunnea reveals fungus-poplar co-evolution.</title>
        <authorList>
            <person name="Zhu S."/>
            <person name="Cao Y.-Z."/>
            <person name="Jiang C."/>
            <person name="Tan B.-Y."/>
            <person name="Wang Z."/>
            <person name="Feng S."/>
            <person name="Zhang L."/>
            <person name="Su X.-H."/>
            <person name="Brejova B."/>
            <person name="Vinar T."/>
            <person name="Xu M."/>
            <person name="Wang M.-X."/>
            <person name="Zhang S.-G."/>
            <person name="Huang M.-R."/>
            <person name="Wu R."/>
            <person name="Zhou Y."/>
        </authorList>
    </citation>
    <scope>NUCLEOTIDE SEQUENCE [LARGE SCALE GENOMIC DNA]</scope>
    <source>
        <strain evidence="12 13">MB_m1</strain>
    </source>
</reference>
<comment type="subcellular location">
    <subcellularLocation>
        <location evidence="2">Membrane</location>
        <topology evidence="2">Multi-pass membrane protein</topology>
    </subcellularLocation>
    <subcellularLocation>
        <location evidence="1">Nucleus</location>
    </subcellularLocation>
</comment>
<dbReference type="STRING" id="1072389.K1W5C6"/>
<dbReference type="GO" id="GO:0008250">
    <property type="term" value="C:oligosaccharyltransferase complex"/>
    <property type="evidence" value="ECO:0007669"/>
    <property type="project" value="InterPro"/>
</dbReference>
<evidence type="ECO:0000256" key="8">
    <source>
        <dbReference type="ARBA" id="ARBA00023136"/>
    </source>
</evidence>
<dbReference type="GO" id="GO:0000077">
    <property type="term" value="P:DNA damage checkpoint signaling"/>
    <property type="evidence" value="ECO:0007669"/>
    <property type="project" value="InterPro"/>
</dbReference>
<evidence type="ECO:0000313" key="12">
    <source>
        <dbReference type="EMBL" id="EKD12105.1"/>
    </source>
</evidence>
<evidence type="ECO:0000256" key="4">
    <source>
        <dbReference type="ARBA" id="ARBA00010991"/>
    </source>
</evidence>
<keyword evidence="13" id="KW-1185">Reference proteome</keyword>